<evidence type="ECO:0000313" key="2">
    <source>
        <dbReference type="Proteomes" id="UP000265520"/>
    </source>
</evidence>
<evidence type="ECO:0000313" key="1">
    <source>
        <dbReference type="EMBL" id="MCI87468.1"/>
    </source>
</evidence>
<dbReference type="AlphaFoldDB" id="A0A392VGD8"/>
<feature type="non-terminal residue" evidence="1">
    <location>
        <position position="47"/>
    </location>
</feature>
<accession>A0A392VGD8</accession>
<keyword evidence="2" id="KW-1185">Reference proteome</keyword>
<dbReference type="EMBL" id="LXQA011166655">
    <property type="protein sequence ID" value="MCI87468.1"/>
    <property type="molecule type" value="Genomic_DNA"/>
</dbReference>
<sequence>MKMKIALPLTVLKIVKKMNLVMLQFSVLLLKIWNFQHRKIQSFLAAS</sequence>
<dbReference type="Proteomes" id="UP000265520">
    <property type="component" value="Unassembled WGS sequence"/>
</dbReference>
<comment type="caution">
    <text evidence="1">The sequence shown here is derived from an EMBL/GenBank/DDBJ whole genome shotgun (WGS) entry which is preliminary data.</text>
</comment>
<organism evidence="1 2">
    <name type="scientific">Trifolium medium</name>
    <dbReference type="NCBI Taxonomy" id="97028"/>
    <lineage>
        <taxon>Eukaryota</taxon>
        <taxon>Viridiplantae</taxon>
        <taxon>Streptophyta</taxon>
        <taxon>Embryophyta</taxon>
        <taxon>Tracheophyta</taxon>
        <taxon>Spermatophyta</taxon>
        <taxon>Magnoliopsida</taxon>
        <taxon>eudicotyledons</taxon>
        <taxon>Gunneridae</taxon>
        <taxon>Pentapetalae</taxon>
        <taxon>rosids</taxon>
        <taxon>fabids</taxon>
        <taxon>Fabales</taxon>
        <taxon>Fabaceae</taxon>
        <taxon>Papilionoideae</taxon>
        <taxon>50 kb inversion clade</taxon>
        <taxon>NPAAA clade</taxon>
        <taxon>Hologalegina</taxon>
        <taxon>IRL clade</taxon>
        <taxon>Trifolieae</taxon>
        <taxon>Trifolium</taxon>
    </lineage>
</organism>
<name>A0A392VGD8_9FABA</name>
<protein>
    <submittedName>
        <fullName evidence="1">Uncharacterized protein</fullName>
    </submittedName>
</protein>
<reference evidence="1 2" key="1">
    <citation type="journal article" date="2018" name="Front. Plant Sci.">
        <title>Red Clover (Trifolium pratense) and Zigzag Clover (T. medium) - A Picture of Genomic Similarities and Differences.</title>
        <authorList>
            <person name="Dluhosova J."/>
            <person name="Istvanek J."/>
            <person name="Nedelnik J."/>
            <person name="Repkova J."/>
        </authorList>
    </citation>
    <scope>NUCLEOTIDE SEQUENCE [LARGE SCALE GENOMIC DNA]</scope>
    <source>
        <strain evidence="2">cv. 10/8</strain>
        <tissue evidence="1">Leaf</tissue>
    </source>
</reference>
<proteinExistence type="predicted"/>